<reference evidence="4" key="1">
    <citation type="submission" date="2020-07" db="EMBL/GenBank/DDBJ databases">
        <title>Metabolic diversity and evolutionary history of the archaeal phylum ###Micrarchaeota### uncovered from a freshwater lake metagenome.</title>
        <authorList>
            <person name="Kadnikov V.V."/>
            <person name="Savvichev A.S."/>
            <person name="Mardanov A.V."/>
            <person name="Beletsky A.V."/>
            <person name="Chupakov A.V."/>
            <person name="Kokryatskaya N.M."/>
            <person name="Pimenov N.V."/>
            <person name="Ravin N.V."/>
        </authorList>
    </citation>
    <scope>NUCLEOTIDE SEQUENCE [LARGE SCALE GENOMIC DNA]</scope>
</reference>
<dbReference type="PANTHER" id="PTHR30486:SF15">
    <property type="entry name" value="TYPE II_IV SECRETION SYSTEM ATPASE"/>
    <property type="match status" value="1"/>
</dbReference>
<dbReference type="InterPro" id="IPR017896">
    <property type="entry name" value="4Fe4S_Fe-S-bd"/>
</dbReference>
<evidence type="ECO:0000313" key="3">
    <source>
        <dbReference type="EMBL" id="QLJ52380.1"/>
    </source>
</evidence>
<dbReference type="Pfam" id="PF00037">
    <property type="entry name" value="Fer4"/>
    <property type="match status" value="1"/>
</dbReference>
<feature type="domain" description="4Fe-4S ferredoxin-type" evidence="2">
    <location>
        <begin position="63"/>
        <end position="92"/>
    </location>
</feature>
<evidence type="ECO:0000256" key="1">
    <source>
        <dbReference type="ARBA" id="ARBA00006611"/>
    </source>
</evidence>
<gene>
    <name evidence="3" type="ORF">Sv326_0205</name>
</gene>
<protein>
    <recommendedName>
        <fullName evidence="2">4Fe-4S ferredoxin-type domain-containing protein</fullName>
    </recommendedName>
</protein>
<comment type="similarity">
    <text evidence="1">Belongs to the GSP E family.</text>
</comment>
<proteinExistence type="inferred from homology"/>
<name>A0A7D6BEZ0_FERL1</name>
<dbReference type="SUPFAM" id="SSF54862">
    <property type="entry name" value="4Fe-4S ferredoxins"/>
    <property type="match status" value="2"/>
</dbReference>
<dbReference type="PROSITE" id="PS51379">
    <property type="entry name" value="4FE4S_FER_2"/>
    <property type="match status" value="2"/>
</dbReference>
<dbReference type="AlphaFoldDB" id="A0A7D6BEZ0"/>
<dbReference type="InterPro" id="IPR027417">
    <property type="entry name" value="P-loop_NTPase"/>
</dbReference>
<dbReference type="Gene3D" id="3.30.70.20">
    <property type="match status" value="2"/>
</dbReference>
<dbReference type="KEGG" id="flt:Sv326_0205"/>
<dbReference type="Gene3D" id="3.30.450.380">
    <property type="match status" value="1"/>
</dbReference>
<dbReference type="PANTHER" id="PTHR30486">
    <property type="entry name" value="TWITCHING MOTILITY PROTEIN PILT"/>
    <property type="match status" value="1"/>
</dbReference>
<evidence type="ECO:0000259" key="2">
    <source>
        <dbReference type="PROSITE" id="PS51379"/>
    </source>
</evidence>
<feature type="domain" description="4Fe-4S ferredoxin-type" evidence="2">
    <location>
        <begin position="2"/>
        <end position="33"/>
    </location>
</feature>
<dbReference type="SUPFAM" id="SSF52540">
    <property type="entry name" value="P-loop containing nucleoside triphosphate hydrolases"/>
    <property type="match status" value="1"/>
</dbReference>
<dbReference type="InterPro" id="IPR050921">
    <property type="entry name" value="T4SS_GSP_E_ATPase"/>
</dbReference>
<dbReference type="Gene3D" id="3.40.50.300">
    <property type="entry name" value="P-loop containing nucleotide triphosphate hydrolases"/>
    <property type="match status" value="1"/>
</dbReference>
<sequence length="733" mass="83963">MKKIRWIEEKCKAPHCDYCTKVCPKGVLSISGEELHYCTQCNPKYAVCVKSCMNSALKVDKNGVIQVIPEKCDGCGACVSECKTGGVKLKRNKKGIKVAVKCDLCSSLKLSNPICVTFCPYNALEVYEVEEDITEAKKEHEDEELYEKKFEPHFIGEGKKIPTIMYSEHLSPESIEKRFSAPFSFDILEFPPPDKKAKLIDEYGRVRIYEIEDLGRAYCVGFPKLFSDEWKLAEYVKHFTIMKLADDYLSAFLAPPEYFDLEMRNKALNKVKLIARDILNRLEPTLDPEKKESIAEIVAVDTVGFGAVEYFWMRDKENLEEIEIDHPLREILVYHRKYGRCMTNLRFTGDRSFKKVMNAILRPLGKSLDMIHPVVDAQLPDGSRLHAQISPAALTGATANIRLFGSDPWTFTKMMNIGTVSAELGAFLWMAIELKKSQIIVTGAPATGKTSLLSSLLVFIPAGERVISVEEEINELRFYDKFINWIPLIGVYKERKEEAMRKGEETSRLRTSMDQITNSLRMRPDRIVLGELRGKEARELFSGANWGISFMTTLHSKEIGTAVVKRVHSPPMKVPTDMLSMLDIIITLSTDTEKRRRVIQCAEMNWRSRGELPDKIEKMIGSDKIPADARAHLWKEGDEMGFLNVLYEFNSRKSELEKVEEYPSKTLNKYAQTFNLSEEELRDEFRRRVHILDYLAKNGITNFFDFGKVVHAYYNTPRSSRDSFIPEIKKILK</sequence>
<accession>A0A7D6BEZ0</accession>
<organism evidence="3 4">
    <name type="scientific">Fermentimicrarchaeum limneticum</name>
    <dbReference type="NCBI Taxonomy" id="2795018"/>
    <lineage>
        <taxon>Archaea</taxon>
        <taxon>Candidatus Micrarchaeota</taxon>
        <taxon>Candidatus Fermentimicrarchaeales</taxon>
        <taxon>Candidatus Fermentimicrarchaeaceae</taxon>
        <taxon>Candidatus Fermentimicrarchaeum</taxon>
    </lineage>
</organism>
<dbReference type="Proteomes" id="UP000510821">
    <property type="component" value="Chromosome"/>
</dbReference>
<dbReference type="EMBL" id="CP058998">
    <property type="protein sequence ID" value="QLJ52380.1"/>
    <property type="molecule type" value="Genomic_DNA"/>
</dbReference>
<dbReference type="InterPro" id="IPR001482">
    <property type="entry name" value="T2SS/T4SS_dom"/>
</dbReference>
<dbReference type="Pfam" id="PF00437">
    <property type="entry name" value="T2SSE"/>
    <property type="match status" value="1"/>
</dbReference>
<evidence type="ECO:0000313" key="4">
    <source>
        <dbReference type="Proteomes" id="UP000510821"/>
    </source>
</evidence>
<dbReference type="GO" id="GO:0016887">
    <property type="term" value="F:ATP hydrolysis activity"/>
    <property type="evidence" value="ECO:0007669"/>
    <property type="project" value="InterPro"/>
</dbReference>